<proteinExistence type="predicted"/>
<feature type="transmembrane region" description="Helical" evidence="1">
    <location>
        <begin position="79"/>
        <end position="98"/>
    </location>
</feature>
<keyword evidence="3" id="KW-1185">Reference proteome</keyword>
<gene>
    <name evidence="2" type="ORF">ABDJ38_04100</name>
</gene>
<feature type="transmembrane region" description="Helical" evidence="1">
    <location>
        <begin position="20"/>
        <end position="40"/>
    </location>
</feature>
<dbReference type="EMBL" id="JBDLBR010000001">
    <property type="protein sequence ID" value="MEN7536349.1"/>
    <property type="molecule type" value="Genomic_DNA"/>
</dbReference>
<feature type="transmembrane region" description="Helical" evidence="1">
    <location>
        <begin position="110"/>
        <end position="131"/>
    </location>
</feature>
<comment type="caution">
    <text evidence="2">The sequence shown here is derived from an EMBL/GenBank/DDBJ whole genome shotgun (WGS) entry which is preliminary data.</text>
</comment>
<name>A0ABV0CU07_9SPHN</name>
<accession>A0ABV0CU07</accession>
<reference evidence="2 3" key="1">
    <citation type="submission" date="2024-05" db="EMBL/GenBank/DDBJ databases">
        <authorList>
            <person name="Park S."/>
        </authorList>
    </citation>
    <scope>NUCLEOTIDE SEQUENCE [LARGE SCALE GENOMIC DNA]</scope>
    <source>
        <strain evidence="2 3">DGU5</strain>
    </source>
</reference>
<dbReference type="Proteomes" id="UP001484535">
    <property type="component" value="Unassembled WGS sequence"/>
</dbReference>
<dbReference type="RefSeq" id="WP_346783786.1">
    <property type="nucleotide sequence ID" value="NZ_JBDLBR010000001.1"/>
</dbReference>
<keyword evidence="1" id="KW-0472">Membrane</keyword>
<evidence type="ECO:0000313" key="2">
    <source>
        <dbReference type="EMBL" id="MEN7536349.1"/>
    </source>
</evidence>
<evidence type="ECO:0000256" key="1">
    <source>
        <dbReference type="SAM" id="Phobius"/>
    </source>
</evidence>
<keyword evidence="1" id="KW-1133">Transmembrane helix</keyword>
<protein>
    <submittedName>
        <fullName evidence="2">Uncharacterized protein</fullName>
    </submittedName>
</protein>
<keyword evidence="1" id="KW-0812">Transmembrane</keyword>
<sequence length="137" mass="15389">MSKLADTILMSGRTKPLTIAFYLAFAVWFIAMIYVGTGLYRWLIHPYAQIVFNGALWVTFIAIVVAVARRSLRLASIPWIDLVVFGCALVALDLFWRFYLSLHAWDAYKITSVMADAAAPIICGIGIVAFVGEWRRV</sequence>
<feature type="transmembrane region" description="Helical" evidence="1">
    <location>
        <begin position="46"/>
        <end position="67"/>
    </location>
</feature>
<organism evidence="2 3">
    <name type="scientific">Aurantiacibacter flavus</name>
    <dbReference type="NCBI Taxonomy" id="3145232"/>
    <lineage>
        <taxon>Bacteria</taxon>
        <taxon>Pseudomonadati</taxon>
        <taxon>Pseudomonadota</taxon>
        <taxon>Alphaproteobacteria</taxon>
        <taxon>Sphingomonadales</taxon>
        <taxon>Erythrobacteraceae</taxon>
        <taxon>Aurantiacibacter</taxon>
    </lineage>
</organism>
<evidence type="ECO:0000313" key="3">
    <source>
        <dbReference type="Proteomes" id="UP001484535"/>
    </source>
</evidence>